<comment type="caution">
    <text evidence="1">The sequence shown here is derived from an EMBL/GenBank/DDBJ whole genome shotgun (WGS) entry which is preliminary data.</text>
</comment>
<proteinExistence type="predicted"/>
<dbReference type="EMBL" id="JAAGNN010000024">
    <property type="protein sequence ID" value="KAF4072902.1"/>
    <property type="molecule type" value="Genomic_DNA"/>
</dbReference>
<gene>
    <name evidence="1" type="ORF">AMELA_G00252780</name>
</gene>
<organism evidence="1 2">
    <name type="scientific">Ameiurus melas</name>
    <name type="common">Black bullhead</name>
    <name type="synonym">Silurus melas</name>
    <dbReference type="NCBI Taxonomy" id="219545"/>
    <lineage>
        <taxon>Eukaryota</taxon>
        <taxon>Metazoa</taxon>
        <taxon>Chordata</taxon>
        <taxon>Craniata</taxon>
        <taxon>Vertebrata</taxon>
        <taxon>Euteleostomi</taxon>
        <taxon>Actinopterygii</taxon>
        <taxon>Neopterygii</taxon>
        <taxon>Teleostei</taxon>
        <taxon>Ostariophysi</taxon>
        <taxon>Siluriformes</taxon>
        <taxon>Ictaluridae</taxon>
        <taxon>Ameiurus</taxon>
    </lineage>
</organism>
<evidence type="ECO:0000313" key="2">
    <source>
        <dbReference type="Proteomes" id="UP000593565"/>
    </source>
</evidence>
<name>A0A7J5ZQH2_AMEME</name>
<reference evidence="1 2" key="1">
    <citation type="submission" date="2020-02" db="EMBL/GenBank/DDBJ databases">
        <title>A chromosome-scale genome assembly of the black bullhead catfish (Ameiurus melas).</title>
        <authorList>
            <person name="Wen M."/>
            <person name="Zham M."/>
            <person name="Cabau C."/>
            <person name="Klopp C."/>
            <person name="Donnadieu C."/>
            <person name="Roques C."/>
            <person name="Bouchez O."/>
            <person name="Lampietro C."/>
            <person name="Jouanno E."/>
            <person name="Herpin A."/>
            <person name="Louis A."/>
            <person name="Berthelot C."/>
            <person name="Parey E."/>
            <person name="Roest-Crollius H."/>
            <person name="Braasch I."/>
            <person name="Postlethwait J."/>
            <person name="Robinson-Rechavi M."/>
            <person name="Echchiki A."/>
            <person name="Begum T."/>
            <person name="Montfort J."/>
            <person name="Schartl M."/>
            <person name="Bobe J."/>
            <person name="Guiguen Y."/>
        </authorList>
    </citation>
    <scope>NUCLEOTIDE SEQUENCE [LARGE SCALE GENOMIC DNA]</scope>
    <source>
        <strain evidence="1">M_S1</strain>
        <tissue evidence="1">Blood</tissue>
    </source>
</reference>
<sequence>MYYNQYAYSDSMFCQWHSLRGGVTDTLLRAEADIHLDSELYTTLTLQVCCIKLEDQEQLTFFSADSVKICSGGLDNTLTTFAIYSPHTSTHQQVFTDLKSLRNIVKISINQSIRHVHGELTERSLL</sequence>
<accession>A0A7J5ZQH2</accession>
<protein>
    <submittedName>
        <fullName evidence="1">Uncharacterized protein</fullName>
    </submittedName>
</protein>
<dbReference type="Proteomes" id="UP000593565">
    <property type="component" value="Unassembled WGS sequence"/>
</dbReference>
<evidence type="ECO:0000313" key="1">
    <source>
        <dbReference type="EMBL" id="KAF4072902.1"/>
    </source>
</evidence>
<dbReference type="AlphaFoldDB" id="A0A7J5ZQH2"/>
<keyword evidence="2" id="KW-1185">Reference proteome</keyword>